<sequence length="97" mass="10567">MDDTKVAMPETIRLLLELDRADDPLLYDDLIRFKKGTKRVTRLRLLAHDGAADRIHVGAGHMQSQSIQSPVTGAQRAPSSVFAPGAADVFLEPITDG</sequence>
<keyword evidence="2" id="KW-1185">Reference proteome</keyword>
<evidence type="ECO:0000313" key="2">
    <source>
        <dbReference type="Proteomes" id="UP001462640"/>
    </source>
</evidence>
<evidence type="ECO:0000313" key="1">
    <source>
        <dbReference type="EMBL" id="MEO3714129.1"/>
    </source>
</evidence>
<proteinExistence type="predicted"/>
<name>A0ABV0GGD4_9BURK</name>
<dbReference type="EMBL" id="JBDPZC010000007">
    <property type="protein sequence ID" value="MEO3714129.1"/>
    <property type="molecule type" value="Genomic_DNA"/>
</dbReference>
<reference evidence="1 2" key="1">
    <citation type="submission" date="2024-05" db="EMBL/GenBank/DDBJ databases">
        <title>Roseateles sp. 2.12 16S ribosomal RNA gene Genome sequencing and assembly.</title>
        <authorList>
            <person name="Woo H."/>
        </authorList>
    </citation>
    <scope>NUCLEOTIDE SEQUENCE [LARGE SCALE GENOMIC DNA]</scope>
    <source>
        <strain evidence="1 2">2.12</strain>
    </source>
</reference>
<protein>
    <submittedName>
        <fullName evidence="1">Uncharacterized protein</fullName>
    </submittedName>
</protein>
<dbReference type="Proteomes" id="UP001462640">
    <property type="component" value="Unassembled WGS sequence"/>
</dbReference>
<comment type="caution">
    <text evidence="1">The sequence shown here is derived from an EMBL/GenBank/DDBJ whole genome shotgun (WGS) entry which is preliminary data.</text>
</comment>
<dbReference type="RefSeq" id="WP_347611187.1">
    <property type="nucleotide sequence ID" value="NZ_JBDPZC010000007.1"/>
</dbReference>
<gene>
    <name evidence="1" type="ORF">ABDJ40_15290</name>
</gene>
<accession>A0ABV0GGD4</accession>
<organism evidence="1 2">
    <name type="scientific">Roseateles flavus</name>
    <dbReference type="NCBI Taxonomy" id="3149041"/>
    <lineage>
        <taxon>Bacteria</taxon>
        <taxon>Pseudomonadati</taxon>
        <taxon>Pseudomonadota</taxon>
        <taxon>Betaproteobacteria</taxon>
        <taxon>Burkholderiales</taxon>
        <taxon>Sphaerotilaceae</taxon>
        <taxon>Roseateles</taxon>
    </lineage>
</organism>